<dbReference type="Gene3D" id="1.20.1720.10">
    <property type="entry name" value="Multidrug resistance protein D"/>
    <property type="match status" value="1"/>
</dbReference>
<dbReference type="PRINTS" id="PR01036">
    <property type="entry name" value="TCRTETB"/>
</dbReference>
<feature type="transmembrane region" description="Helical" evidence="6">
    <location>
        <begin position="81"/>
        <end position="103"/>
    </location>
</feature>
<evidence type="ECO:0000313" key="8">
    <source>
        <dbReference type="Proteomes" id="UP001597419"/>
    </source>
</evidence>
<evidence type="ECO:0000256" key="5">
    <source>
        <dbReference type="ARBA" id="ARBA00023136"/>
    </source>
</evidence>
<feature type="transmembrane region" description="Helical" evidence="6">
    <location>
        <begin position="276"/>
        <end position="300"/>
    </location>
</feature>
<keyword evidence="8" id="KW-1185">Reference proteome</keyword>
<feature type="transmembrane region" description="Helical" evidence="6">
    <location>
        <begin position="210"/>
        <end position="232"/>
    </location>
</feature>
<name>A0ABW5GKD4_9PSEU</name>
<keyword evidence="3 6" id="KW-0812">Transmembrane</keyword>
<feature type="transmembrane region" description="Helical" evidence="6">
    <location>
        <begin position="238"/>
        <end position="256"/>
    </location>
</feature>
<reference evidence="8" key="1">
    <citation type="journal article" date="2019" name="Int. J. Syst. Evol. Microbiol.">
        <title>The Global Catalogue of Microorganisms (GCM) 10K type strain sequencing project: providing services to taxonomists for standard genome sequencing and annotation.</title>
        <authorList>
            <consortium name="The Broad Institute Genomics Platform"/>
            <consortium name="The Broad Institute Genome Sequencing Center for Infectious Disease"/>
            <person name="Wu L."/>
            <person name="Ma J."/>
        </authorList>
    </citation>
    <scope>NUCLEOTIDE SEQUENCE [LARGE SCALE GENOMIC DNA]</scope>
    <source>
        <strain evidence="8">CGMCC 4.7643</strain>
    </source>
</reference>
<dbReference type="Proteomes" id="UP001597419">
    <property type="component" value="Unassembled WGS sequence"/>
</dbReference>
<feature type="transmembrane region" description="Helical" evidence="6">
    <location>
        <begin position="115"/>
        <end position="137"/>
    </location>
</feature>
<evidence type="ECO:0000256" key="1">
    <source>
        <dbReference type="ARBA" id="ARBA00004141"/>
    </source>
</evidence>
<evidence type="ECO:0000256" key="6">
    <source>
        <dbReference type="SAM" id="Phobius"/>
    </source>
</evidence>
<dbReference type="Pfam" id="PF07690">
    <property type="entry name" value="MFS_1"/>
    <property type="match status" value="1"/>
</dbReference>
<keyword evidence="2" id="KW-0813">Transport</keyword>
<comment type="subcellular location">
    <subcellularLocation>
        <location evidence="1">Membrane</location>
        <topology evidence="1">Multi-pass membrane protein</topology>
    </subcellularLocation>
</comment>
<keyword evidence="4 6" id="KW-1133">Transmembrane helix</keyword>
<feature type="transmembrane region" description="Helical" evidence="6">
    <location>
        <begin position="367"/>
        <end position="393"/>
    </location>
</feature>
<dbReference type="InterPro" id="IPR011701">
    <property type="entry name" value="MFS"/>
</dbReference>
<dbReference type="EMBL" id="JBHUKU010000011">
    <property type="protein sequence ID" value="MFD2461250.1"/>
    <property type="molecule type" value="Genomic_DNA"/>
</dbReference>
<accession>A0ABW5GKD4</accession>
<keyword evidence="5 6" id="KW-0472">Membrane</keyword>
<dbReference type="Gene3D" id="1.20.1250.20">
    <property type="entry name" value="MFS general substrate transporter like domains"/>
    <property type="match status" value="1"/>
</dbReference>
<sequence>MASVGTRAGSMSEESPSRLLLVVLATSTLVSAMGNSMMTVVLPQIRTEFSASLTALGWTATAQLLAVAVCTPLCGRFCEVFGLRAVFCASGLTFAVASSAAVFAPGMGTLIAARAVQGVGGAGLIVTASVAVVQLVPAGRRGRVLGLTASGTAVGQASGPALGGFVAQAAGWRAMFVVTAVLTLVVLLGSLRALPAGDPAARGRGRRVDLAGAGMFAGGVALSLVALTQGAQTGAADAVPLVTGLVSLLFFAGFGWRMFTAAEPFVPSTLLADKRFLAACVLGFLGLCAFLATETLIPLLSASANDLGSGQVGLVLLPGTVAMILISGPAGRWLDRAGTRVVATTGLLVTGGSAVFLSTFAGASPVVVSLGMLGIGVGFAVTTVPAQAAASFAVTKKGAGAGLGLFQSVYSLGGAVGAVVSPAMLAVREGTGDGWNILHPGGATHGFSDALLLVGVPALAALAVVPFLARGPREGRRRVLLGAPG</sequence>
<feature type="transmembrane region" description="Helical" evidence="6">
    <location>
        <begin position="341"/>
        <end position="361"/>
    </location>
</feature>
<evidence type="ECO:0000313" key="7">
    <source>
        <dbReference type="EMBL" id="MFD2461250.1"/>
    </source>
</evidence>
<protein>
    <submittedName>
        <fullName evidence="7">MFS transporter</fullName>
    </submittedName>
</protein>
<evidence type="ECO:0000256" key="4">
    <source>
        <dbReference type="ARBA" id="ARBA00022989"/>
    </source>
</evidence>
<feature type="transmembrane region" description="Helical" evidence="6">
    <location>
        <begin position="172"/>
        <end position="189"/>
    </location>
</feature>
<feature type="transmembrane region" description="Helical" evidence="6">
    <location>
        <begin position="447"/>
        <end position="469"/>
    </location>
</feature>
<gene>
    <name evidence="7" type="ORF">ACFSYJ_21780</name>
</gene>
<feature type="transmembrane region" description="Helical" evidence="6">
    <location>
        <begin position="53"/>
        <end position="74"/>
    </location>
</feature>
<feature type="transmembrane region" description="Helical" evidence="6">
    <location>
        <begin position="405"/>
        <end position="427"/>
    </location>
</feature>
<dbReference type="SUPFAM" id="SSF103473">
    <property type="entry name" value="MFS general substrate transporter"/>
    <property type="match status" value="1"/>
</dbReference>
<organism evidence="7 8">
    <name type="scientific">Amycolatopsis samaneae</name>
    <dbReference type="NCBI Taxonomy" id="664691"/>
    <lineage>
        <taxon>Bacteria</taxon>
        <taxon>Bacillati</taxon>
        <taxon>Actinomycetota</taxon>
        <taxon>Actinomycetes</taxon>
        <taxon>Pseudonocardiales</taxon>
        <taxon>Pseudonocardiaceae</taxon>
        <taxon>Amycolatopsis</taxon>
    </lineage>
</organism>
<feature type="transmembrane region" description="Helical" evidence="6">
    <location>
        <begin position="312"/>
        <end position="334"/>
    </location>
</feature>
<proteinExistence type="predicted"/>
<dbReference type="InterPro" id="IPR036259">
    <property type="entry name" value="MFS_trans_sf"/>
</dbReference>
<evidence type="ECO:0000256" key="3">
    <source>
        <dbReference type="ARBA" id="ARBA00022692"/>
    </source>
</evidence>
<dbReference type="RefSeq" id="WP_345405299.1">
    <property type="nucleotide sequence ID" value="NZ_BAABHG010000018.1"/>
</dbReference>
<comment type="caution">
    <text evidence="7">The sequence shown here is derived from an EMBL/GenBank/DDBJ whole genome shotgun (WGS) entry which is preliminary data.</text>
</comment>
<dbReference type="PANTHER" id="PTHR42718">
    <property type="entry name" value="MAJOR FACILITATOR SUPERFAMILY MULTIDRUG TRANSPORTER MFSC"/>
    <property type="match status" value="1"/>
</dbReference>
<evidence type="ECO:0000256" key="2">
    <source>
        <dbReference type="ARBA" id="ARBA00022448"/>
    </source>
</evidence>
<dbReference type="PANTHER" id="PTHR42718:SF9">
    <property type="entry name" value="MAJOR FACILITATOR SUPERFAMILY MULTIDRUG TRANSPORTER MFSC"/>
    <property type="match status" value="1"/>
</dbReference>